<dbReference type="InterPro" id="IPR002694">
    <property type="entry name" value="Znf_CHC2"/>
</dbReference>
<organism evidence="2 3">
    <name type="scientific">Chryseobacterium artocarpi</name>
    <dbReference type="NCBI Taxonomy" id="1414727"/>
    <lineage>
        <taxon>Bacteria</taxon>
        <taxon>Pseudomonadati</taxon>
        <taxon>Bacteroidota</taxon>
        <taxon>Flavobacteriia</taxon>
        <taxon>Flavobacteriales</taxon>
        <taxon>Weeksellaceae</taxon>
        <taxon>Chryseobacterium group</taxon>
        <taxon>Chryseobacterium</taxon>
    </lineage>
</organism>
<dbReference type="GO" id="GO:0006260">
    <property type="term" value="P:DNA replication"/>
    <property type="evidence" value="ECO:0007669"/>
    <property type="project" value="InterPro"/>
</dbReference>
<dbReference type="GO" id="GO:0003677">
    <property type="term" value="F:DNA binding"/>
    <property type="evidence" value="ECO:0007669"/>
    <property type="project" value="InterPro"/>
</dbReference>
<dbReference type="SUPFAM" id="SSF57783">
    <property type="entry name" value="Zinc beta-ribbon"/>
    <property type="match status" value="1"/>
</dbReference>
<feature type="domain" description="Zinc finger CHC2-type" evidence="1">
    <location>
        <begin position="3"/>
        <end position="85"/>
    </location>
</feature>
<evidence type="ECO:0000259" key="1">
    <source>
        <dbReference type="Pfam" id="PF01807"/>
    </source>
</evidence>
<keyword evidence="3" id="KW-1185">Reference proteome</keyword>
<dbReference type="InterPro" id="IPR036977">
    <property type="entry name" value="DNA_primase_Znf_CHC2"/>
</dbReference>
<protein>
    <submittedName>
        <fullName evidence="2">DNA primase</fullName>
    </submittedName>
</protein>
<dbReference type="Pfam" id="PF01807">
    <property type="entry name" value="Zn_ribbon_DnaG"/>
    <property type="match status" value="1"/>
</dbReference>
<proteinExistence type="predicted"/>
<dbReference type="Gene3D" id="3.40.1360.10">
    <property type="match status" value="1"/>
</dbReference>
<accession>A0A1B8ZC07</accession>
<dbReference type="GO" id="GO:0008270">
    <property type="term" value="F:zinc ion binding"/>
    <property type="evidence" value="ECO:0007669"/>
    <property type="project" value="InterPro"/>
</dbReference>
<evidence type="ECO:0000313" key="3">
    <source>
        <dbReference type="Proteomes" id="UP000092651"/>
    </source>
</evidence>
<dbReference type="Pfam" id="PF13155">
    <property type="entry name" value="Toprim_2"/>
    <property type="match status" value="1"/>
</dbReference>
<gene>
    <name evidence="2" type="ORF">BBI01_18235</name>
</gene>
<dbReference type="Proteomes" id="UP000092651">
    <property type="component" value="Unassembled WGS sequence"/>
</dbReference>
<dbReference type="OrthoDB" id="8536512at2"/>
<dbReference type="Gene3D" id="3.90.580.10">
    <property type="entry name" value="Zinc finger, CHC2-type domain"/>
    <property type="match status" value="1"/>
</dbReference>
<dbReference type="EMBL" id="MAYH01000048">
    <property type="protein sequence ID" value="OCA69143.1"/>
    <property type="molecule type" value="Genomic_DNA"/>
</dbReference>
<dbReference type="RefSeq" id="WP_065396242.1">
    <property type="nucleotide sequence ID" value="NZ_MAYH01000048.1"/>
</dbReference>
<dbReference type="AlphaFoldDB" id="A0A1B8ZC07"/>
<reference evidence="2 3" key="1">
    <citation type="submission" date="2016-07" db="EMBL/GenBank/DDBJ databases">
        <authorList>
            <person name="Jeong J.-J."/>
            <person name="Kim D.W."/>
            <person name="Sang M.K."/>
            <person name="Choi I.-G."/>
            <person name="Kim K.D."/>
        </authorList>
    </citation>
    <scope>NUCLEOTIDE SEQUENCE [LARGE SCALE GENOMIC DNA]</scope>
    <source>
        <strain evidence="2 3">UTM-3</strain>
    </source>
</reference>
<comment type="caution">
    <text evidence="2">The sequence shown here is derived from an EMBL/GenBank/DDBJ whole genome shotgun (WGS) entry which is preliminary data.</text>
</comment>
<name>A0A1B8ZC07_9FLAO</name>
<dbReference type="GO" id="GO:0003899">
    <property type="term" value="F:DNA-directed RNA polymerase activity"/>
    <property type="evidence" value="ECO:0007669"/>
    <property type="project" value="InterPro"/>
</dbReference>
<sequence>MNCEQIKQRISIRDVLESYGLLPVKENRRTATYFALDRDEKTPSLSVDFVKNTAFDFGTGKSYDVISIVQVKNRCNVSEALIYLQRFDVLKPLDNNIESKDLSSYDISKIIDIQHPALLQYLESRKVVNSKIFAKEAHYIINKRKYFGIAFRNNSGGYEIRSKYSKICLGPKDVTLIKSEESQNTEVVVFEGFFDYLSYKVIEKNISSSETDYLILNSTSMLFLARDILCSYEKLSLFLDNDSAGKTAIENISLFHNNIEDCSQFYKDYEDLNKWLCR</sequence>
<evidence type="ECO:0000313" key="2">
    <source>
        <dbReference type="EMBL" id="OCA69143.1"/>
    </source>
</evidence>